<dbReference type="Proteomes" id="UP000013827">
    <property type="component" value="Unassembled WGS sequence"/>
</dbReference>
<dbReference type="Pfam" id="PF08240">
    <property type="entry name" value="ADH_N"/>
    <property type="match status" value="1"/>
</dbReference>
<reference evidence="6" key="1">
    <citation type="journal article" date="2013" name="Nature">
        <title>Pan genome of the phytoplankton Emiliania underpins its global distribution.</title>
        <authorList>
            <person name="Read B.A."/>
            <person name="Kegel J."/>
            <person name="Klute M.J."/>
            <person name="Kuo A."/>
            <person name="Lefebvre S.C."/>
            <person name="Maumus F."/>
            <person name="Mayer C."/>
            <person name="Miller J."/>
            <person name="Monier A."/>
            <person name="Salamov A."/>
            <person name="Young J."/>
            <person name="Aguilar M."/>
            <person name="Claverie J.M."/>
            <person name="Frickenhaus S."/>
            <person name="Gonzalez K."/>
            <person name="Herman E.K."/>
            <person name="Lin Y.C."/>
            <person name="Napier J."/>
            <person name="Ogata H."/>
            <person name="Sarno A.F."/>
            <person name="Shmutz J."/>
            <person name="Schroeder D."/>
            <person name="de Vargas C."/>
            <person name="Verret F."/>
            <person name="von Dassow P."/>
            <person name="Valentin K."/>
            <person name="Van de Peer Y."/>
            <person name="Wheeler G."/>
            <person name="Dacks J.B."/>
            <person name="Delwiche C.F."/>
            <person name="Dyhrman S.T."/>
            <person name="Glockner G."/>
            <person name="John U."/>
            <person name="Richards T."/>
            <person name="Worden A.Z."/>
            <person name="Zhang X."/>
            <person name="Grigoriev I.V."/>
            <person name="Allen A.E."/>
            <person name="Bidle K."/>
            <person name="Borodovsky M."/>
            <person name="Bowler C."/>
            <person name="Brownlee C."/>
            <person name="Cock J.M."/>
            <person name="Elias M."/>
            <person name="Gladyshev V.N."/>
            <person name="Groth M."/>
            <person name="Guda C."/>
            <person name="Hadaegh A."/>
            <person name="Iglesias-Rodriguez M.D."/>
            <person name="Jenkins J."/>
            <person name="Jones B.M."/>
            <person name="Lawson T."/>
            <person name="Leese F."/>
            <person name="Lindquist E."/>
            <person name="Lobanov A."/>
            <person name="Lomsadze A."/>
            <person name="Malik S.B."/>
            <person name="Marsh M.E."/>
            <person name="Mackinder L."/>
            <person name="Mock T."/>
            <person name="Mueller-Roeber B."/>
            <person name="Pagarete A."/>
            <person name="Parker M."/>
            <person name="Probert I."/>
            <person name="Quesneville H."/>
            <person name="Raines C."/>
            <person name="Rensing S.A."/>
            <person name="Riano-Pachon D.M."/>
            <person name="Richier S."/>
            <person name="Rokitta S."/>
            <person name="Shiraiwa Y."/>
            <person name="Soanes D.M."/>
            <person name="van der Giezen M."/>
            <person name="Wahlund T.M."/>
            <person name="Williams B."/>
            <person name="Wilson W."/>
            <person name="Wolfe G."/>
            <person name="Wurch L.L."/>
        </authorList>
    </citation>
    <scope>NUCLEOTIDE SEQUENCE</scope>
</reference>
<dbReference type="STRING" id="2903.R1DX73"/>
<keyword evidence="3" id="KW-0560">Oxidoreductase</keyword>
<sequence length="287" mass="30194">MSAPRTVKCWAAAKPKAALEEVCMEVPSLGPHGVELRVQFCGLCGSDVHLINSDGGYADFTGFAVGKPQVCGHEVIGIVTAVGEEVTHVKVGERAGIGWQNGACHECEWCKKGDEQLCASVKATCCEGNVGAFADYVRIQDGKFCFAIPEACDSAQTAPLKPPRLCSAPLLCGGQTVWTPLVQQTKDGDKFASALGREVTALSGSASKAEEAKALGAHAFAGTLDFILVTLATTQTGGRKEMESMLAFCAEKGIGASVVLRPMDEVNACLAELESAKHAKRFVLTRD</sequence>
<dbReference type="GeneID" id="17285269"/>
<dbReference type="eggNOG" id="KOG0023">
    <property type="taxonomic scope" value="Eukaryota"/>
</dbReference>
<dbReference type="GO" id="GO:0008270">
    <property type="term" value="F:zinc ion binding"/>
    <property type="evidence" value="ECO:0007669"/>
    <property type="project" value="InterPro"/>
</dbReference>
<dbReference type="InterPro" id="IPR013154">
    <property type="entry name" value="ADH-like_N"/>
</dbReference>
<evidence type="ECO:0000313" key="6">
    <source>
        <dbReference type="Proteomes" id="UP000013827"/>
    </source>
</evidence>
<dbReference type="PROSITE" id="PS00059">
    <property type="entry name" value="ADH_ZINC"/>
    <property type="match status" value="1"/>
</dbReference>
<feature type="domain" description="Alcohol dehydrogenase-like N-terminal" evidence="4">
    <location>
        <begin position="30"/>
        <end position="149"/>
    </location>
</feature>
<organism evidence="5 6">
    <name type="scientific">Emiliania huxleyi (strain CCMP1516)</name>
    <dbReference type="NCBI Taxonomy" id="280463"/>
    <lineage>
        <taxon>Eukaryota</taxon>
        <taxon>Haptista</taxon>
        <taxon>Haptophyta</taxon>
        <taxon>Prymnesiophyceae</taxon>
        <taxon>Isochrysidales</taxon>
        <taxon>Noelaerhabdaceae</taxon>
        <taxon>Emiliania</taxon>
    </lineage>
</organism>
<keyword evidence="1" id="KW-0479">Metal-binding</keyword>
<proteinExistence type="predicted"/>
<dbReference type="InterPro" id="IPR002328">
    <property type="entry name" value="ADH_Zn_CS"/>
</dbReference>
<protein>
    <recommendedName>
        <fullName evidence="4">Alcohol dehydrogenase-like N-terminal domain-containing protein</fullName>
    </recommendedName>
</protein>
<dbReference type="KEGG" id="ehx:EMIHUDRAFT_223221"/>
<evidence type="ECO:0000313" key="5">
    <source>
        <dbReference type="EnsemblProtists" id="EOD39998"/>
    </source>
</evidence>
<dbReference type="InterPro" id="IPR011032">
    <property type="entry name" value="GroES-like_sf"/>
</dbReference>
<dbReference type="PANTHER" id="PTHR42683">
    <property type="entry name" value="ALDEHYDE REDUCTASE"/>
    <property type="match status" value="1"/>
</dbReference>
<dbReference type="OMA" id="KKDFAFQ"/>
<name>A0A0D3KW63_EMIH1</name>
<dbReference type="Gene3D" id="3.40.50.720">
    <property type="entry name" value="NAD(P)-binding Rossmann-like Domain"/>
    <property type="match status" value="1"/>
</dbReference>
<dbReference type="RefSeq" id="XP_005792427.1">
    <property type="nucleotide sequence ID" value="XM_005792370.1"/>
</dbReference>
<evidence type="ECO:0000256" key="2">
    <source>
        <dbReference type="ARBA" id="ARBA00022833"/>
    </source>
</evidence>
<dbReference type="Gene3D" id="3.90.180.10">
    <property type="entry name" value="Medium-chain alcohol dehydrogenases, catalytic domain"/>
    <property type="match status" value="2"/>
</dbReference>
<dbReference type="PaxDb" id="2903-EOD39998"/>
<dbReference type="EnsemblProtists" id="EOD39998">
    <property type="protein sequence ID" value="EOD39998"/>
    <property type="gene ID" value="EMIHUDRAFT_223221"/>
</dbReference>
<dbReference type="AlphaFoldDB" id="A0A0D3KW63"/>
<dbReference type="InterPro" id="IPR047109">
    <property type="entry name" value="CAD-like"/>
</dbReference>
<evidence type="ECO:0000256" key="3">
    <source>
        <dbReference type="ARBA" id="ARBA00023002"/>
    </source>
</evidence>
<dbReference type="InterPro" id="IPR036291">
    <property type="entry name" value="NAD(P)-bd_dom_sf"/>
</dbReference>
<reference evidence="5" key="2">
    <citation type="submission" date="2024-10" db="UniProtKB">
        <authorList>
            <consortium name="EnsemblProtists"/>
        </authorList>
    </citation>
    <scope>IDENTIFICATION</scope>
</reference>
<dbReference type="SUPFAM" id="SSF50129">
    <property type="entry name" value="GroES-like"/>
    <property type="match status" value="1"/>
</dbReference>
<accession>A0A0D3KW63</accession>
<keyword evidence="6" id="KW-1185">Reference proteome</keyword>
<keyword evidence="2" id="KW-0862">Zinc</keyword>
<dbReference type="SUPFAM" id="SSF51735">
    <property type="entry name" value="NAD(P)-binding Rossmann-fold domains"/>
    <property type="match status" value="1"/>
</dbReference>
<dbReference type="GO" id="GO:0016616">
    <property type="term" value="F:oxidoreductase activity, acting on the CH-OH group of donors, NAD or NADP as acceptor"/>
    <property type="evidence" value="ECO:0007669"/>
    <property type="project" value="InterPro"/>
</dbReference>
<dbReference type="HOGENOM" id="CLU_026673_20_2_1"/>
<evidence type="ECO:0000256" key="1">
    <source>
        <dbReference type="ARBA" id="ARBA00022723"/>
    </source>
</evidence>
<evidence type="ECO:0000259" key="4">
    <source>
        <dbReference type="Pfam" id="PF08240"/>
    </source>
</evidence>